<dbReference type="SUPFAM" id="SSF49785">
    <property type="entry name" value="Galactose-binding domain-like"/>
    <property type="match status" value="1"/>
</dbReference>
<dbReference type="STRING" id="1423734.FC83_GL002127"/>
<dbReference type="EMBL" id="AZGA01000024">
    <property type="protein sequence ID" value="KRM34642.1"/>
    <property type="molecule type" value="Genomic_DNA"/>
</dbReference>
<dbReference type="PATRIC" id="fig|1423734.3.peg.2149"/>
<gene>
    <name evidence="1" type="ORF">FC83_GL002127</name>
</gene>
<evidence type="ECO:0008006" key="3">
    <source>
        <dbReference type="Google" id="ProtNLM"/>
    </source>
</evidence>
<dbReference type="RefSeq" id="WP_035454915.1">
    <property type="nucleotide sequence ID" value="NZ_AZGA01000024.1"/>
</dbReference>
<keyword evidence="2" id="KW-1185">Reference proteome</keyword>
<accession>X0PUT3</accession>
<reference evidence="1 2" key="1">
    <citation type="journal article" date="2015" name="Genome Announc.">
        <title>Expanding the biotechnology potential of lactobacilli through comparative genomics of 213 strains and associated genera.</title>
        <authorList>
            <person name="Sun Z."/>
            <person name="Harris H.M."/>
            <person name="McCann A."/>
            <person name="Guo C."/>
            <person name="Argimon S."/>
            <person name="Zhang W."/>
            <person name="Yang X."/>
            <person name="Jeffery I.B."/>
            <person name="Cooney J.C."/>
            <person name="Kagawa T.F."/>
            <person name="Liu W."/>
            <person name="Song Y."/>
            <person name="Salvetti E."/>
            <person name="Wrobel A."/>
            <person name="Rasinkangas P."/>
            <person name="Parkhill J."/>
            <person name="Rea M.C."/>
            <person name="O'Sullivan O."/>
            <person name="Ritari J."/>
            <person name="Douillard F.P."/>
            <person name="Paul Ross R."/>
            <person name="Yang R."/>
            <person name="Briner A.E."/>
            <person name="Felis G.E."/>
            <person name="de Vos W.M."/>
            <person name="Barrangou R."/>
            <person name="Klaenhammer T.R."/>
            <person name="Caufield P.W."/>
            <person name="Cui Y."/>
            <person name="Zhang H."/>
            <person name="O'Toole P.W."/>
        </authorList>
    </citation>
    <scope>NUCLEOTIDE SEQUENCE [LARGE SCALE GENOMIC DNA]</scope>
    <source>
        <strain evidence="1 2">DSM 18527</strain>
    </source>
</reference>
<organism evidence="1 2">
    <name type="scientific">Agrilactobacillus composti DSM 18527 = JCM 14202</name>
    <dbReference type="NCBI Taxonomy" id="1423734"/>
    <lineage>
        <taxon>Bacteria</taxon>
        <taxon>Bacillati</taxon>
        <taxon>Bacillota</taxon>
        <taxon>Bacilli</taxon>
        <taxon>Lactobacillales</taxon>
        <taxon>Lactobacillaceae</taxon>
        <taxon>Agrilactobacillus</taxon>
    </lineage>
</organism>
<dbReference type="AlphaFoldDB" id="X0PUT3"/>
<sequence length="280" mass="31356">MEITIELLDDQGQLKSGAISPDHDRTPYKVSGEDLATFGTKAMTWAAGDKIRVTIPQPNQYLWVQLDETLAPSLIYVTGTTWEYQIPFAENLLASEVDTAFRSKSHYLMVRLAEPFEVNRYQNLAFNAHDQYHDTGAFPHASANVETRGESVFFAKNSIDGKLANQAHGEYPFQSWGINQQTDAALTVDFGRPVAVDRIKLLLRGDYPHDSHWTQVALAFSNGLVKHFDTTDALGFQTFQFPTIETSWVTLQDLQKAGDASPFPALKQIEVYGWNLPGVK</sequence>
<dbReference type="Proteomes" id="UP000051236">
    <property type="component" value="Unassembled WGS sequence"/>
</dbReference>
<evidence type="ECO:0000313" key="1">
    <source>
        <dbReference type="EMBL" id="KRM34642.1"/>
    </source>
</evidence>
<dbReference type="eggNOG" id="ENOG502ZAKM">
    <property type="taxonomic scope" value="Bacteria"/>
</dbReference>
<proteinExistence type="predicted"/>
<dbReference type="InterPro" id="IPR008979">
    <property type="entry name" value="Galactose-bd-like_sf"/>
</dbReference>
<evidence type="ECO:0000313" key="2">
    <source>
        <dbReference type="Proteomes" id="UP000051236"/>
    </source>
</evidence>
<comment type="caution">
    <text evidence="1">The sequence shown here is derived from an EMBL/GenBank/DDBJ whole genome shotgun (WGS) entry which is preliminary data.</text>
</comment>
<protein>
    <recommendedName>
        <fullName evidence="3">F5/8 type C domain-containing protein</fullName>
    </recommendedName>
</protein>
<dbReference type="Gene3D" id="2.60.120.260">
    <property type="entry name" value="Galactose-binding domain-like"/>
    <property type="match status" value="1"/>
</dbReference>
<dbReference type="OrthoDB" id="5674083at2"/>
<name>X0PUT3_9LACO</name>